<organism evidence="7 8">
    <name type="scientific">Cryptosporidium muris (strain RN66)</name>
    <dbReference type="NCBI Taxonomy" id="441375"/>
    <lineage>
        <taxon>Eukaryota</taxon>
        <taxon>Sar</taxon>
        <taxon>Alveolata</taxon>
        <taxon>Apicomplexa</taxon>
        <taxon>Conoidasida</taxon>
        <taxon>Coccidia</taxon>
        <taxon>Eucoccidiorida</taxon>
        <taxon>Eimeriorina</taxon>
        <taxon>Cryptosporidiidae</taxon>
        <taxon>Cryptosporidium</taxon>
    </lineage>
</organism>
<dbReference type="InterPro" id="IPR038835">
    <property type="entry name" value="Giardin_beta-like"/>
</dbReference>
<comment type="subcellular location">
    <subcellularLocation>
        <location evidence="1">Cytoplasm</location>
        <location evidence="1">Cytoskeleton</location>
    </subcellularLocation>
</comment>
<keyword evidence="5" id="KW-0175">Coiled coil</keyword>
<dbReference type="GeneID" id="6998006"/>
<gene>
    <name evidence="7" type="ORF">CMU_002940</name>
</gene>
<evidence type="ECO:0000256" key="2">
    <source>
        <dbReference type="ARBA" id="ARBA00005678"/>
    </source>
</evidence>
<evidence type="ECO:0000256" key="1">
    <source>
        <dbReference type="ARBA" id="ARBA00004245"/>
    </source>
</evidence>
<reference evidence="7" key="1">
    <citation type="submission" date="2008-06" db="EMBL/GenBank/DDBJ databases">
        <authorList>
            <person name="Lorenzi H."/>
            <person name="Inman J."/>
            <person name="Miller J."/>
            <person name="Schobel S."/>
            <person name="Amedeo P."/>
            <person name="Caler E.V."/>
            <person name="da Silva J."/>
        </authorList>
    </citation>
    <scope>NUCLEOTIDE SEQUENCE [LARGE SCALE GENOMIC DNA]</scope>
    <source>
        <strain evidence="7">RN66</strain>
    </source>
</reference>
<dbReference type="AlphaFoldDB" id="B6AJS3"/>
<evidence type="ECO:0000313" key="7">
    <source>
        <dbReference type="EMBL" id="EEA08464.1"/>
    </source>
</evidence>
<comment type="similarity">
    <text evidence="2">Belongs to the SF-assemblin family.</text>
</comment>
<dbReference type="OrthoDB" id="298686at2759"/>
<dbReference type="GO" id="GO:0005200">
    <property type="term" value="F:structural constituent of cytoskeleton"/>
    <property type="evidence" value="ECO:0007669"/>
    <property type="project" value="InterPro"/>
</dbReference>
<dbReference type="Proteomes" id="UP000001460">
    <property type="component" value="Unassembled WGS sequence"/>
</dbReference>
<evidence type="ECO:0000256" key="6">
    <source>
        <dbReference type="ARBA" id="ARBA00023212"/>
    </source>
</evidence>
<dbReference type="PANTHER" id="PTHR37027">
    <property type="entry name" value="KDE4"/>
    <property type="match status" value="1"/>
</dbReference>
<name>B6AJS3_CRYMR</name>
<dbReference type="VEuPathDB" id="CryptoDB:CMU_002940"/>
<evidence type="ECO:0000313" key="8">
    <source>
        <dbReference type="Proteomes" id="UP000001460"/>
    </source>
</evidence>
<sequence>MHKRDSNQNIYKFPDSGLQEDRFNRLNQRLNSIHTGFDIVNDKNPKFVKHLNEIESRISDINNELNAKYQTEIRHIDHLRGLIINDTDGYDDFTNERTPNTNSNNFNALMASSISQAESRLNQILENEILNRKNLECRLIDIINDRIDHLQSEITRRDTEREELDACVKRFVDFDIPRLSDAIRNEIDKCQSSESELLKKIEVEFTRLHEMIEDEIKARQQSIDALLDLMENLVQQITLDARNDRSDRQASEDVLMKLLEETLTRIQAATQSLYKEDNSLDNSSINSKYFTNCMNASQNNSSLFNVPMQDNINTISNISTSPSSLPSNIMNSVNLSHSLSSNKNSSYSLPLSYSKQLSINLSDQNNANNLSYPHCNSCNPANMT</sequence>
<dbReference type="GO" id="GO:0005874">
    <property type="term" value="C:microtubule"/>
    <property type="evidence" value="ECO:0007669"/>
    <property type="project" value="UniProtKB-KW"/>
</dbReference>
<evidence type="ECO:0000256" key="3">
    <source>
        <dbReference type="ARBA" id="ARBA00022490"/>
    </source>
</evidence>
<proteinExistence type="inferred from homology"/>
<evidence type="ECO:0000256" key="5">
    <source>
        <dbReference type="ARBA" id="ARBA00023054"/>
    </source>
</evidence>
<dbReference type="OMA" id="MLHVERQ"/>
<evidence type="ECO:0000256" key="4">
    <source>
        <dbReference type="ARBA" id="ARBA00022701"/>
    </source>
</evidence>
<keyword evidence="8" id="KW-1185">Reference proteome</keyword>
<dbReference type="InterPro" id="IPR008374">
    <property type="entry name" value="SF_assemblin/giardin_b"/>
</dbReference>
<keyword evidence="4" id="KW-0493">Microtubule</keyword>
<dbReference type="EMBL" id="DS989740">
    <property type="protein sequence ID" value="EEA08464.1"/>
    <property type="molecule type" value="Genomic_DNA"/>
</dbReference>
<dbReference type="eggNOG" id="ENOG502SF9A">
    <property type="taxonomic scope" value="Eukaryota"/>
</dbReference>
<protein>
    <submittedName>
        <fullName evidence="7">Uncharacterized protein</fullName>
    </submittedName>
</protein>
<dbReference type="Pfam" id="PF06705">
    <property type="entry name" value="SF-assemblin"/>
    <property type="match status" value="1"/>
</dbReference>
<accession>B6AJS3</accession>
<dbReference type="RefSeq" id="XP_002142813.1">
    <property type="nucleotide sequence ID" value="XM_002142777.1"/>
</dbReference>
<keyword evidence="6" id="KW-0206">Cytoskeleton</keyword>
<keyword evidence="3" id="KW-0963">Cytoplasm</keyword>
<dbReference type="PANTHER" id="PTHR37027:SF2">
    <property type="entry name" value="CHROMOSOME UNDETERMINED SCAFFOLD_148, WHOLE GENOME SHOTGUN SEQUENCE"/>
    <property type="match status" value="1"/>
</dbReference>